<feature type="domain" description="PAS" evidence="21">
    <location>
        <begin position="498"/>
        <end position="568"/>
    </location>
</feature>
<dbReference type="EC" id="2.7.13.3" evidence="4"/>
<keyword evidence="12 18" id="KW-1133">Transmembrane helix</keyword>
<dbReference type="Pfam" id="PF01627">
    <property type="entry name" value="Hpt"/>
    <property type="match status" value="1"/>
</dbReference>
<evidence type="ECO:0000256" key="6">
    <source>
        <dbReference type="ARBA" id="ARBA00022553"/>
    </source>
</evidence>
<comment type="catalytic activity">
    <reaction evidence="1">
        <text>ATP + protein L-histidine = ADP + protein N-phospho-L-histidine.</text>
        <dbReference type="EC" id="2.7.13.3"/>
    </reaction>
</comment>
<dbReference type="PROSITE" id="PS50894">
    <property type="entry name" value="HPT"/>
    <property type="match status" value="1"/>
</dbReference>
<dbReference type="SMART" id="SM00086">
    <property type="entry name" value="PAC"/>
    <property type="match status" value="2"/>
</dbReference>
<evidence type="ECO:0000256" key="16">
    <source>
        <dbReference type="PROSITE-ProRule" id="PRU00110"/>
    </source>
</evidence>
<dbReference type="InterPro" id="IPR003594">
    <property type="entry name" value="HATPase_dom"/>
</dbReference>
<keyword evidence="8 18" id="KW-0812">Transmembrane</keyword>
<dbReference type="Gene3D" id="1.10.8.500">
    <property type="entry name" value="HAMP domain in histidine kinase"/>
    <property type="match status" value="1"/>
</dbReference>
<dbReference type="EMBL" id="QKRB01000053">
    <property type="protein sequence ID" value="PZD94288.1"/>
    <property type="molecule type" value="Genomic_DNA"/>
</dbReference>
<dbReference type="Proteomes" id="UP000249522">
    <property type="component" value="Unassembled WGS sequence"/>
</dbReference>
<evidence type="ECO:0000256" key="10">
    <source>
        <dbReference type="ARBA" id="ARBA00022777"/>
    </source>
</evidence>
<dbReference type="SMART" id="SM00091">
    <property type="entry name" value="PAS"/>
    <property type="match status" value="2"/>
</dbReference>
<evidence type="ECO:0000256" key="11">
    <source>
        <dbReference type="ARBA" id="ARBA00022840"/>
    </source>
</evidence>
<comment type="similarity">
    <text evidence="3">In the N-terminal section; belongs to the phytochrome family.</text>
</comment>
<evidence type="ECO:0000256" key="14">
    <source>
        <dbReference type="ARBA" id="ARBA00023136"/>
    </source>
</evidence>
<evidence type="ECO:0000256" key="9">
    <source>
        <dbReference type="ARBA" id="ARBA00022741"/>
    </source>
</evidence>
<dbReference type="InterPro" id="IPR036641">
    <property type="entry name" value="HPT_dom_sf"/>
</dbReference>
<protein>
    <recommendedName>
        <fullName evidence="15">Circadian input-output histidine kinase CikA</fullName>
        <ecNumber evidence="4">2.7.13.3</ecNumber>
    </recommendedName>
</protein>
<dbReference type="GO" id="GO:0005524">
    <property type="term" value="F:ATP binding"/>
    <property type="evidence" value="ECO:0007669"/>
    <property type="project" value="UniProtKB-KW"/>
</dbReference>
<dbReference type="InterPro" id="IPR001610">
    <property type="entry name" value="PAC"/>
</dbReference>
<dbReference type="InterPro" id="IPR036097">
    <property type="entry name" value="HisK_dim/P_sf"/>
</dbReference>
<dbReference type="NCBIfam" id="TIGR00229">
    <property type="entry name" value="sensory_box"/>
    <property type="match status" value="2"/>
</dbReference>
<dbReference type="SUPFAM" id="SSF47384">
    <property type="entry name" value="Homodimeric domain of signal transducing histidine kinase"/>
    <property type="match status" value="1"/>
</dbReference>
<dbReference type="InterPro" id="IPR011006">
    <property type="entry name" value="CheY-like_superfamily"/>
</dbReference>
<keyword evidence="9" id="KW-0547">Nucleotide-binding</keyword>
<dbReference type="Gene3D" id="3.30.450.20">
    <property type="entry name" value="PAS domain"/>
    <property type="match status" value="3"/>
</dbReference>
<keyword evidence="13" id="KW-0902">Two-component regulatory system</keyword>
<dbReference type="InterPro" id="IPR001789">
    <property type="entry name" value="Sig_transdc_resp-reg_receiver"/>
</dbReference>
<evidence type="ECO:0000256" key="17">
    <source>
        <dbReference type="PROSITE-ProRule" id="PRU00169"/>
    </source>
</evidence>
<dbReference type="PANTHER" id="PTHR45339">
    <property type="entry name" value="HYBRID SIGNAL TRANSDUCTION HISTIDINE KINASE J"/>
    <property type="match status" value="1"/>
</dbReference>
<evidence type="ECO:0000256" key="7">
    <source>
        <dbReference type="ARBA" id="ARBA00022679"/>
    </source>
</evidence>
<dbReference type="Pfam" id="PF00989">
    <property type="entry name" value="PAS"/>
    <property type="match status" value="2"/>
</dbReference>
<name>A0A2W1L2S2_9BACL</name>
<feature type="domain" description="PAC" evidence="22">
    <location>
        <begin position="449"/>
        <end position="501"/>
    </location>
</feature>
<feature type="modified residue" description="4-aspartylphosphate" evidence="17">
    <location>
        <position position="1061"/>
    </location>
</feature>
<keyword evidence="5" id="KW-1003">Cell membrane</keyword>
<dbReference type="Pfam" id="PF00672">
    <property type="entry name" value="HAMP"/>
    <property type="match status" value="1"/>
</dbReference>
<feature type="domain" description="HAMP" evidence="23">
    <location>
        <begin position="311"/>
        <end position="364"/>
    </location>
</feature>
<dbReference type="SUPFAM" id="SSF158472">
    <property type="entry name" value="HAMP domain-like"/>
    <property type="match status" value="1"/>
</dbReference>
<dbReference type="PROSITE" id="PS50885">
    <property type="entry name" value="HAMP"/>
    <property type="match status" value="1"/>
</dbReference>
<feature type="modified residue" description="4-aspartylphosphate" evidence="17">
    <location>
        <position position="917"/>
    </location>
</feature>
<keyword evidence="26" id="KW-1185">Reference proteome</keyword>
<dbReference type="PANTHER" id="PTHR45339:SF1">
    <property type="entry name" value="HYBRID SIGNAL TRANSDUCTION HISTIDINE KINASE J"/>
    <property type="match status" value="1"/>
</dbReference>
<feature type="transmembrane region" description="Helical" evidence="18">
    <location>
        <begin position="286"/>
        <end position="309"/>
    </location>
</feature>
<evidence type="ECO:0000256" key="18">
    <source>
        <dbReference type="SAM" id="Phobius"/>
    </source>
</evidence>
<evidence type="ECO:0000256" key="8">
    <source>
        <dbReference type="ARBA" id="ARBA00022692"/>
    </source>
</evidence>
<sequence>MTYLLLEKVALNLFRSIRSKMTAVVLLSTVLVLCSAGLANYYLARYELTEQLESNSLSAVLDTASSLSNYLELQLVKGETMGRTDVIRHGTMEEKFAYLNAELDQDRQAVISAGLAQPNGTLSLSNGYTRQLGDSIQFRQALGGSPSFSDPVFDESDRYVINLYIPVKNLSGSVDSILFFSLDAMKLFEQQLQSIKPQAARRVMLVDESANVLYHSNPEYIRNRNYYDEYAAQALQLKQLFAAPYGVVDLDLGYSTKTFYAIVPGSSWSLAYSITTKDFYKPLHNLFWTTLSAAVICGLILFIIVYWSFHRVIMQRVRQILTATDKVARGNFTLPPIEIQTMDELGQLACSVNDMARSLRGMFEPFETFIHRNHYAMIVTDADYRVSLFNSRAEEMLGYRADDVVDAETPMLWLDPQELAQRIDNTRDLKGEELTPAAFFARTAGQSAEEEEWTWIASDGRRIPVHVNVTEMTHPDGQTKGYVIVARDVTAYKETVVSRDQMLSIVDSAHDFIACLRADGAMFFINDAGMRFLGIPELTDRNRNLKQYISPESAYNLEEAFQSADREGYWEHEVEYIGADGSVTTMSQSLVVQHAKDEPYYFTIIRDISEQKKIQQQLLEANQAKSMFLARMSHEIRTPLNGIIGLSHLMQRTPLTVTQSEYMQNIMESSDSLLRIINDILDFSKVEADQLTLTKAPFSLQHTIHRLCGSASVLLGYKPVDVLIDISPDLPAALVGDESRLNQVLLNLLSNAIKFTDQGTIRLGVSVTGHQEASVLLTFTVTDTGIGISEEQLQHLFQPFVQIDGSMSRKYGGTGLGLAITRRLVDRMGGELTVISRLDVGSEFRFTLPFSTAADTTGMRLHRANLDVLVVEDNAEARDNLAVTAAGCSGRVMAAASWSEAFHKLRDSSPPDVLLLDMEAEDMFGEDTWFNMSRMTRQQEVSTVLYTSLNGRHAIEQLDEQWKPDAVMVKPLSPLALHQVLLNIEERRLNGSTDTPISDHAVQRLANAETRHILVVEDNLINQMVTRQLLEERGLRVTVAGDGYEALELLKTDLFDLTFMDMHMPGLDGIETTRRIRTLAEFDNMPIIALTADTTLDGREACLRSGMNDVLTKPLQPEILVQAVSRWLPGGGIPSEEVIQDLASAGRPHDMTSSRFQDIQAHPAIFNPSAALHLLDGKEELLLQLLTSFRQQYGDAADRIESYLQEQDLATARRLAHSLRGAAGSLAAGAVSRTAGRLETAIERQDSAFFPQLIHELRTDISTFDNIIAKI</sequence>
<evidence type="ECO:0000256" key="3">
    <source>
        <dbReference type="ARBA" id="ARBA00006402"/>
    </source>
</evidence>
<organism evidence="25 26">
    <name type="scientific">Paenibacillus sambharensis</name>
    <dbReference type="NCBI Taxonomy" id="1803190"/>
    <lineage>
        <taxon>Bacteria</taxon>
        <taxon>Bacillati</taxon>
        <taxon>Bacillota</taxon>
        <taxon>Bacilli</taxon>
        <taxon>Bacillales</taxon>
        <taxon>Paenibacillaceae</taxon>
        <taxon>Paenibacillus</taxon>
    </lineage>
</organism>
<dbReference type="InterPro" id="IPR003661">
    <property type="entry name" value="HisK_dim/P_dom"/>
</dbReference>
<dbReference type="AlphaFoldDB" id="A0A2W1L2S2"/>
<evidence type="ECO:0000256" key="2">
    <source>
        <dbReference type="ARBA" id="ARBA00004651"/>
    </source>
</evidence>
<dbReference type="GO" id="GO:0000155">
    <property type="term" value="F:phosphorelay sensor kinase activity"/>
    <property type="evidence" value="ECO:0007669"/>
    <property type="project" value="InterPro"/>
</dbReference>
<reference evidence="25 26" key="1">
    <citation type="submission" date="2018-06" db="EMBL/GenBank/DDBJ databases">
        <title>Paenibacillus imtechensis sp. nov.</title>
        <authorList>
            <person name="Pinnaka A.K."/>
            <person name="Singh H."/>
            <person name="Kaur M."/>
        </authorList>
    </citation>
    <scope>NUCLEOTIDE SEQUENCE [LARGE SCALE GENOMIC DNA]</scope>
    <source>
        <strain evidence="25 26">SMB1</strain>
    </source>
</reference>
<dbReference type="SUPFAM" id="SSF52172">
    <property type="entry name" value="CheY-like"/>
    <property type="match status" value="2"/>
</dbReference>
<feature type="domain" description="Response regulatory" evidence="20">
    <location>
        <begin position="867"/>
        <end position="985"/>
    </location>
</feature>
<feature type="domain" description="PAS" evidence="21">
    <location>
        <begin position="377"/>
        <end position="418"/>
    </location>
</feature>
<feature type="domain" description="Response regulatory" evidence="20">
    <location>
        <begin position="1012"/>
        <end position="1128"/>
    </location>
</feature>
<dbReference type="FunFam" id="3.30.565.10:FF:000010">
    <property type="entry name" value="Sensor histidine kinase RcsC"/>
    <property type="match status" value="1"/>
</dbReference>
<dbReference type="Gene3D" id="1.20.120.160">
    <property type="entry name" value="HPT domain"/>
    <property type="match status" value="1"/>
</dbReference>
<dbReference type="SMART" id="SM00387">
    <property type="entry name" value="HATPase_c"/>
    <property type="match status" value="1"/>
</dbReference>
<gene>
    <name evidence="25" type="ORF">DNH61_17910</name>
</gene>
<evidence type="ECO:0000256" key="12">
    <source>
        <dbReference type="ARBA" id="ARBA00022989"/>
    </source>
</evidence>
<keyword evidence="11" id="KW-0067">ATP-binding</keyword>
<dbReference type="Pfam" id="PF00512">
    <property type="entry name" value="HisKA"/>
    <property type="match status" value="1"/>
</dbReference>
<feature type="domain" description="PAC" evidence="22">
    <location>
        <begin position="570"/>
        <end position="620"/>
    </location>
</feature>
<dbReference type="SMART" id="SM00448">
    <property type="entry name" value="REC"/>
    <property type="match status" value="2"/>
</dbReference>
<dbReference type="InterPro" id="IPR008207">
    <property type="entry name" value="Sig_transdc_His_kin_Hpt_dom"/>
</dbReference>
<dbReference type="PROSITE" id="PS50112">
    <property type="entry name" value="PAS"/>
    <property type="match status" value="2"/>
</dbReference>
<evidence type="ECO:0000256" key="1">
    <source>
        <dbReference type="ARBA" id="ARBA00000085"/>
    </source>
</evidence>
<dbReference type="GO" id="GO:0005886">
    <property type="term" value="C:plasma membrane"/>
    <property type="evidence" value="ECO:0007669"/>
    <property type="project" value="UniProtKB-SubCell"/>
</dbReference>
<dbReference type="Gene3D" id="3.30.565.10">
    <property type="entry name" value="Histidine kinase-like ATPase, C-terminal domain"/>
    <property type="match status" value="1"/>
</dbReference>
<dbReference type="InterPro" id="IPR036890">
    <property type="entry name" value="HATPase_C_sf"/>
</dbReference>
<keyword evidence="7" id="KW-0808">Transferase</keyword>
<feature type="domain" description="Histidine kinase" evidence="19">
    <location>
        <begin position="631"/>
        <end position="852"/>
    </location>
</feature>
<keyword evidence="10" id="KW-0418">Kinase</keyword>
<dbReference type="InterPro" id="IPR035965">
    <property type="entry name" value="PAS-like_dom_sf"/>
</dbReference>
<dbReference type="CDD" id="cd17546">
    <property type="entry name" value="REC_hyHK_CKI1_RcsC-like"/>
    <property type="match status" value="1"/>
</dbReference>
<dbReference type="InterPro" id="IPR013767">
    <property type="entry name" value="PAS_fold"/>
</dbReference>
<dbReference type="SUPFAM" id="SSF55874">
    <property type="entry name" value="ATPase domain of HSP90 chaperone/DNA topoisomerase II/histidine kinase"/>
    <property type="match status" value="1"/>
</dbReference>
<dbReference type="PROSITE" id="PS50113">
    <property type="entry name" value="PAC"/>
    <property type="match status" value="2"/>
</dbReference>
<dbReference type="InterPro" id="IPR000014">
    <property type="entry name" value="PAS"/>
</dbReference>
<dbReference type="Pfam" id="PF00072">
    <property type="entry name" value="Response_reg"/>
    <property type="match status" value="1"/>
</dbReference>
<dbReference type="SUPFAM" id="SSF47226">
    <property type="entry name" value="Histidine-containing phosphotransfer domain, HPT domain"/>
    <property type="match status" value="1"/>
</dbReference>
<proteinExistence type="inferred from homology"/>
<evidence type="ECO:0000259" key="21">
    <source>
        <dbReference type="PROSITE" id="PS50112"/>
    </source>
</evidence>
<dbReference type="SUPFAM" id="SSF55785">
    <property type="entry name" value="PYP-like sensor domain (PAS domain)"/>
    <property type="match status" value="2"/>
</dbReference>
<dbReference type="CDD" id="cd00082">
    <property type="entry name" value="HisKA"/>
    <property type="match status" value="1"/>
</dbReference>
<dbReference type="CDD" id="cd06225">
    <property type="entry name" value="HAMP"/>
    <property type="match status" value="1"/>
</dbReference>
<dbReference type="GO" id="GO:0006355">
    <property type="term" value="P:regulation of DNA-templated transcription"/>
    <property type="evidence" value="ECO:0007669"/>
    <property type="project" value="InterPro"/>
</dbReference>
<keyword evidence="14 18" id="KW-0472">Membrane</keyword>
<dbReference type="SMART" id="SM00073">
    <property type="entry name" value="HPT"/>
    <property type="match status" value="1"/>
</dbReference>
<comment type="subcellular location">
    <subcellularLocation>
        <location evidence="2">Cell membrane</location>
        <topology evidence="2">Multi-pass membrane protein</topology>
    </subcellularLocation>
</comment>
<evidence type="ECO:0000259" key="22">
    <source>
        <dbReference type="PROSITE" id="PS50113"/>
    </source>
</evidence>
<dbReference type="Gene3D" id="3.40.50.2300">
    <property type="match status" value="2"/>
</dbReference>
<feature type="modified residue" description="Phosphohistidine" evidence="16">
    <location>
        <position position="1217"/>
    </location>
</feature>
<dbReference type="PROSITE" id="PS50109">
    <property type="entry name" value="HIS_KIN"/>
    <property type="match status" value="1"/>
</dbReference>
<dbReference type="InterPro" id="IPR004358">
    <property type="entry name" value="Sig_transdc_His_kin-like_C"/>
</dbReference>
<evidence type="ECO:0000313" key="26">
    <source>
        <dbReference type="Proteomes" id="UP000249522"/>
    </source>
</evidence>
<dbReference type="SMART" id="SM00304">
    <property type="entry name" value="HAMP"/>
    <property type="match status" value="1"/>
</dbReference>
<evidence type="ECO:0000256" key="15">
    <source>
        <dbReference type="ARBA" id="ARBA00074306"/>
    </source>
</evidence>
<dbReference type="CDD" id="cd00130">
    <property type="entry name" value="PAS"/>
    <property type="match status" value="2"/>
</dbReference>
<dbReference type="InterPro" id="IPR003660">
    <property type="entry name" value="HAMP_dom"/>
</dbReference>
<feature type="domain" description="HPt" evidence="24">
    <location>
        <begin position="1178"/>
        <end position="1271"/>
    </location>
</feature>
<evidence type="ECO:0000313" key="25">
    <source>
        <dbReference type="EMBL" id="PZD94288.1"/>
    </source>
</evidence>
<comment type="caution">
    <text evidence="25">The sequence shown here is derived from an EMBL/GenBank/DDBJ whole genome shotgun (WGS) entry which is preliminary data.</text>
</comment>
<evidence type="ECO:0000256" key="13">
    <source>
        <dbReference type="ARBA" id="ARBA00023012"/>
    </source>
</evidence>
<dbReference type="CDD" id="cd16922">
    <property type="entry name" value="HATPase_EvgS-ArcB-TorS-like"/>
    <property type="match status" value="1"/>
</dbReference>
<evidence type="ECO:0000259" key="24">
    <source>
        <dbReference type="PROSITE" id="PS50894"/>
    </source>
</evidence>
<evidence type="ECO:0000256" key="5">
    <source>
        <dbReference type="ARBA" id="ARBA00022475"/>
    </source>
</evidence>
<evidence type="ECO:0000259" key="23">
    <source>
        <dbReference type="PROSITE" id="PS50885"/>
    </source>
</evidence>
<keyword evidence="6 17" id="KW-0597">Phosphoprotein</keyword>
<accession>A0A2W1L2S2</accession>
<dbReference type="PROSITE" id="PS50110">
    <property type="entry name" value="RESPONSE_REGULATORY"/>
    <property type="match status" value="2"/>
</dbReference>
<dbReference type="Gene3D" id="1.10.287.130">
    <property type="match status" value="1"/>
</dbReference>
<dbReference type="OrthoDB" id="9809348at2"/>
<evidence type="ECO:0000259" key="19">
    <source>
        <dbReference type="PROSITE" id="PS50109"/>
    </source>
</evidence>
<dbReference type="InterPro" id="IPR000700">
    <property type="entry name" value="PAS-assoc_C"/>
</dbReference>
<dbReference type="Pfam" id="PF02518">
    <property type="entry name" value="HATPase_c"/>
    <property type="match status" value="1"/>
</dbReference>
<dbReference type="PRINTS" id="PR00344">
    <property type="entry name" value="BCTRLSENSOR"/>
</dbReference>
<dbReference type="SMART" id="SM00388">
    <property type="entry name" value="HisKA"/>
    <property type="match status" value="1"/>
</dbReference>
<dbReference type="InterPro" id="IPR005467">
    <property type="entry name" value="His_kinase_dom"/>
</dbReference>
<evidence type="ECO:0000259" key="20">
    <source>
        <dbReference type="PROSITE" id="PS50110"/>
    </source>
</evidence>
<evidence type="ECO:0000256" key="4">
    <source>
        <dbReference type="ARBA" id="ARBA00012438"/>
    </source>
</evidence>